<dbReference type="PANTHER" id="PTHR31267">
    <property type="entry name" value="DENTIN SIALOPHOSPHOPROTEIN-LIKE PROTEIN"/>
    <property type="match status" value="1"/>
</dbReference>
<feature type="region of interest" description="Disordered" evidence="1">
    <location>
        <begin position="900"/>
        <end position="1022"/>
    </location>
</feature>
<feature type="compositionally biased region" description="Polar residues" evidence="1">
    <location>
        <begin position="715"/>
        <end position="727"/>
    </location>
</feature>
<feature type="region of interest" description="Disordered" evidence="1">
    <location>
        <begin position="598"/>
        <end position="617"/>
    </location>
</feature>
<feature type="region of interest" description="Disordered" evidence="1">
    <location>
        <begin position="636"/>
        <end position="690"/>
    </location>
</feature>
<feature type="compositionally biased region" description="Basic and acidic residues" evidence="1">
    <location>
        <begin position="606"/>
        <end position="615"/>
    </location>
</feature>
<keyword evidence="3" id="KW-1185">Reference proteome</keyword>
<feature type="compositionally biased region" description="Polar residues" evidence="1">
    <location>
        <begin position="788"/>
        <end position="805"/>
    </location>
</feature>
<feature type="compositionally biased region" description="Basic and acidic residues" evidence="1">
    <location>
        <begin position="671"/>
        <end position="682"/>
    </location>
</feature>
<feature type="compositionally biased region" description="Polar residues" evidence="1">
    <location>
        <begin position="982"/>
        <end position="1000"/>
    </location>
</feature>
<feature type="compositionally biased region" description="Polar residues" evidence="1">
    <location>
        <begin position="928"/>
        <end position="939"/>
    </location>
</feature>
<reference evidence="2 3" key="1">
    <citation type="submission" date="2024-02" db="EMBL/GenBank/DDBJ databases">
        <authorList>
            <person name="Vignale AGUSTIN F."/>
            <person name="Sosa J E."/>
            <person name="Modenutti C."/>
        </authorList>
    </citation>
    <scope>NUCLEOTIDE SEQUENCE [LARGE SCALE GENOMIC DNA]</scope>
</reference>
<proteinExistence type="predicted"/>
<feature type="compositionally biased region" description="Low complexity" evidence="1">
    <location>
        <begin position="46"/>
        <end position="55"/>
    </location>
</feature>
<evidence type="ECO:0000256" key="1">
    <source>
        <dbReference type="SAM" id="MobiDB-lite"/>
    </source>
</evidence>
<feature type="region of interest" description="Disordered" evidence="1">
    <location>
        <begin position="715"/>
        <end position="881"/>
    </location>
</feature>
<dbReference type="Proteomes" id="UP001642360">
    <property type="component" value="Unassembled WGS sequence"/>
</dbReference>
<protein>
    <submittedName>
        <fullName evidence="2">Uncharacterized protein</fullName>
    </submittedName>
</protein>
<gene>
    <name evidence="2" type="ORF">ILEXP_LOCUS15908</name>
</gene>
<evidence type="ECO:0000313" key="2">
    <source>
        <dbReference type="EMBL" id="CAK9147978.1"/>
    </source>
</evidence>
<feature type="compositionally biased region" description="Polar residues" evidence="1">
    <location>
        <begin position="636"/>
        <end position="665"/>
    </location>
</feature>
<feature type="region of interest" description="Disordered" evidence="1">
    <location>
        <begin position="1695"/>
        <end position="1716"/>
    </location>
</feature>
<feature type="region of interest" description="Disordered" evidence="1">
    <location>
        <begin position="514"/>
        <end position="534"/>
    </location>
</feature>
<feature type="compositionally biased region" description="Polar residues" evidence="1">
    <location>
        <begin position="841"/>
        <end position="853"/>
    </location>
</feature>
<accession>A0ABC8RSL2</accession>
<comment type="caution">
    <text evidence="2">The sequence shown here is derived from an EMBL/GenBank/DDBJ whole genome shotgun (WGS) entry which is preliminary data.</text>
</comment>
<feature type="compositionally biased region" description="Low complexity" evidence="1">
    <location>
        <begin position="811"/>
        <end position="822"/>
    </location>
</feature>
<feature type="compositionally biased region" description="Polar residues" evidence="1">
    <location>
        <begin position="514"/>
        <end position="529"/>
    </location>
</feature>
<feature type="compositionally biased region" description="Low complexity" evidence="1">
    <location>
        <begin position="1696"/>
        <end position="1712"/>
    </location>
</feature>
<name>A0ABC8RSL2_9AQUA</name>
<organism evidence="2 3">
    <name type="scientific">Ilex paraguariensis</name>
    <name type="common">yerba mate</name>
    <dbReference type="NCBI Taxonomy" id="185542"/>
    <lineage>
        <taxon>Eukaryota</taxon>
        <taxon>Viridiplantae</taxon>
        <taxon>Streptophyta</taxon>
        <taxon>Embryophyta</taxon>
        <taxon>Tracheophyta</taxon>
        <taxon>Spermatophyta</taxon>
        <taxon>Magnoliopsida</taxon>
        <taxon>eudicotyledons</taxon>
        <taxon>Gunneridae</taxon>
        <taxon>Pentapetalae</taxon>
        <taxon>asterids</taxon>
        <taxon>campanulids</taxon>
        <taxon>Aquifoliales</taxon>
        <taxon>Aquifoliaceae</taxon>
        <taxon>Ilex</taxon>
    </lineage>
</organism>
<dbReference type="EMBL" id="CAUOFW020001724">
    <property type="protein sequence ID" value="CAK9147978.1"/>
    <property type="molecule type" value="Genomic_DNA"/>
</dbReference>
<feature type="region of interest" description="Disordered" evidence="1">
    <location>
        <begin position="46"/>
        <end position="82"/>
    </location>
</feature>
<evidence type="ECO:0000313" key="3">
    <source>
        <dbReference type="Proteomes" id="UP001642360"/>
    </source>
</evidence>
<feature type="compositionally biased region" description="Polar residues" evidence="1">
    <location>
        <begin position="742"/>
        <end position="763"/>
    </location>
</feature>
<feature type="compositionally biased region" description="Polar residues" evidence="1">
    <location>
        <begin position="954"/>
        <end position="975"/>
    </location>
</feature>
<sequence>MPGNEVGDRVHNFFAQDNLSQGQHRSQVVDGNWPVLNNNLWVGSQGQLGLPGSSPKNNNLQQSDRERGHTNHPLHAPHGLNSAQSTLRPEFERSQSQGQQPNLNGYMYGNQVFQTRQDETNFLGVDTESDQHNLTSRGLSVYDSQQRSGCDYQTNTSARLETSESPVNFDFFGGQQQMSRQQPGMLPSLSQQQSGLNDMQQLQQQFMFRKMQELQRQQHLQQVDARQHNSMNQFSSFAKQASGSHSPALINGTPIADASNHPWASELTAGNTNWMQRGSPAVQDSSNGLVFSPDQAQASHIMGLVPQQVDQSLYGIPVSSSRGSLNQYPLMAMDKSSIQQMSTLSNTFASNQYGILPDQVSVPDGILISRHGFQGENLFGHASGQFLNSGINMEDLHIVNSLQRNAPLQESQGRQESAGLLEPLQGKREMQVSSQNAVALDPTEEKILFGSDDNIWDSFGRSANMTGGASNLLDGMGFPSLQSGSWSALMQSAVAETSCSNMGILEEWSGPNFQNTEVAAGNHQPSINDNDGKPQTAFASDSIQTASAIGSGSFSPADNTSMNNNCNSALGFQQSGTKFSYEHGESLLSNSSQRAIQQSSVGSKQLNRDTQKKQLAEGSQIYENASYSLDAEMNAKSSAGPWTSQHIGSSQSRNKPNGWNVTESVSPGGDEVFKSHENKDSLQHSQSNIQKGALNREVGYGGGLWKVNAFPSSTGELVKSSVGSPQVNREDHTSTMRENMLSDASDSQTLPGGKQKLSNQVGRRTSGPRKFQYHPMGNLDEDAEPSYGTRQATHLQIQSLQNSRGFRSHDQGQFGQSKFSGQASKTPPDMGKEQLLDPQGDTKSFNKAPSRGNNPGYVPDVSASFDMSVGPNAPNKTSQSSQNMLELLQKVDQSRERGTIMNLRPSEHNLSSEMLEAEDTEGSDCRLRQSQSSASQGFSLQLAPPTQRLPPLNRSLSLQSSAQTHNSLSSPQTTPEMRDNGHTQLSSAATVHSLPSPSETSWEELKSDRTNVLGQPGGESSLYKMPGNFSTAFDSGFPFPRSQLQNQYMTGASGQVSTNHSINASADRNASQSKQTDESFIPLTGQSADKSHSTCTSHPYERVSASQISVGEVLPVSQPFTTSSISQQDAFPKMSPNTWTNPPAQRHLLGAQGHKISSKFSQSHQSRLAESAPFLPQNLGDQDVGKGGSIPSELGAASVNSQRFVCGEEQLMKERLDQELSSGNIDDTQKKNELQWKELTIKHPSDAGSASPTLTQRDIEAFGRNLKPNSRFHQNYSLLNQMRVMKNSETDPSNGDLKRLKGLDGGLIGQQAAHNAGQSDGYNTMVGDALVPHATIPSGDSKMLSFSGPADSLERNASSHLGNVSYQDMNSQNNYRNNTTGSVRVDNSQISRQMAPSWFSQYGTFKNGQMLPMYDARKGATAKTIEHPFTLGMSSSGLATLNSMERVSAAVDTNHFGNTWQTSSPATVAAEHISSPQSLPPDVRGQGLVVLRPKKRKSAESGHHPWHKEVSQGYSSCQTSSLIACSTAELDWARAANRLTEKVEDDFEMIEDGQPLVKPKRRLILTTQLMQQLIRPPPAAILSADASSNHESVAYFVARLALGDACNLIFSSRSDSNMPRDGTIFLSDQCRISERIDEQDLLKVMDDFMGRARKLENDFLRLDKRASVLDLRVECQDLEKFSVINRFAKFHGRGQAEGADTSSSSTEAASNAQKPYPQRYVTALPLPRNLPDRVQCLSL</sequence>
<dbReference type="PANTHER" id="PTHR31267:SF2">
    <property type="entry name" value="EXPRESSED PROTEIN"/>
    <property type="match status" value="1"/>
</dbReference>